<dbReference type="EC" id="3.1.2.4" evidence="5"/>
<evidence type="ECO:0000256" key="6">
    <source>
        <dbReference type="ARBA" id="ARBA00016714"/>
    </source>
</evidence>
<dbReference type="InterPro" id="IPR045004">
    <property type="entry name" value="ECH_dom"/>
</dbReference>
<evidence type="ECO:0000256" key="4">
    <source>
        <dbReference type="ARBA" id="ARBA00005254"/>
    </source>
</evidence>
<comment type="subcellular location">
    <subcellularLocation>
        <location evidence="2">Mitochondrion</location>
    </subcellularLocation>
</comment>
<evidence type="ECO:0000256" key="7">
    <source>
        <dbReference type="ARBA" id="ARBA00022456"/>
    </source>
</evidence>
<dbReference type="Proteomes" id="UP000055048">
    <property type="component" value="Unassembled WGS sequence"/>
</dbReference>
<keyword evidence="8 14" id="KW-0378">Hydrolase</keyword>
<dbReference type="PANTHER" id="PTHR43176">
    <property type="entry name" value="3-HYDROXYISOBUTYRYL-COA HYDROLASE-RELATED"/>
    <property type="match status" value="1"/>
</dbReference>
<dbReference type="STRING" id="144512.A0A0V0TYY9"/>
<evidence type="ECO:0000256" key="1">
    <source>
        <dbReference type="ARBA" id="ARBA00001709"/>
    </source>
</evidence>
<comment type="caution">
    <text evidence="14">The sequence shown here is derived from an EMBL/GenBank/DDBJ whole genome shotgun (WGS) entry which is preliminary data.</text>
</comment>
<dbReference type="GO" id="GO:0003860">
    <property type="term" value="F:3-hydroxyisobutyryl-CoA hydrolase activity"/>
    <property type="evidence" value="ECO:0007669"/>
    <property type="project" value="UniProtKB-EC"/>
</dbReference>
<evidence type="ECO:0000313" key="15">
    <source>
        <dbReference type="Proteomes" id="UP000055048"/>
    </source>
</evidence>
<evidence type="ECO:0000256" key="11">
    <source>
        <dbReference type="ARBA" id="ARBA00031181"/>
    </source>
</evidence>
<dbReference type="Pfam" id="PF16113">
    <property type="entry name" value="ECH_2"/>
    <property type="match status" value="1"/>
</dbReference>
<evidence type="ECO:0000256" key="8">
    <source>
        <dbReference type="ARBA" id="ARBA00022801"/>
    </source>
</evidence>
<accession>A0A0V0TYY9</accession>
<dbReference type="OrthoDB" id="1737613at2759"/>
<evidence type="ECO:0000313" key="14">
    <source>
        <dbReference type="EMBL" id="KRX44223.1"/>
    </source>
</evidence>
<dbReference type="InterPro" id="IPR032259">
    <property type="entry name" value="HIBYL-CoA-H"/>
</dbReference>
<dbReference type="Gene3D" id="3.90.226.10">
    <property type="entry name" value="2-enoyl-CoA Hydratase, Chain A, domain 1"/>
    <property type="match status" value="1"/>
</dbReference>
<evidence type="ECO:0000256" key="10">
    <source>
        <dbReference type="ARBA" id="ARBA00024871"/>
    </source>
</evidence>
<feature type="domain" description="Enoyl-CoA hydratase/isomerase" evidence="13">
    <location>
        <begin position="74"/>
        <end position="401"/>
    </location>
</feature>
<reference evidence="14 15" key="1">
    <citation type="submission" date="2015-01" db="EMBL/GenBank/DDBJ databases">
        <title>Evolution of Trichinella species and genotypes.</title>
        <authorList>
            <person name="Korhonen P.K."/>
            <person name="Edoardo P."/>
            <person name="Giuseppe L.R."/>
            <person name="Gasser R.B."/>
        </authorList>
    </citation>
    <scope>NUCLEOTIDE SEQUENCE [LARGE SCALE GENOMIC DNA]</scope>
    <source>
        <strain evidence="14">ISS417</strain>
    </source>
</reference>
<keyword evidence="12" id="KW-1133">Transmembrane helix</keyword>
<dbReference type="AlphaFoldDB" id="A0A0V0TYY9"/>
<proteinExistence type="inferred from homology"/>
<keyword evidence="7" id="KW-0101">Branched-chain amino acid catabolism</keyword>
<dbReference type="GO" id="GO:0006574">
    <property type="term" value="P:L-valine catabolic process"/>
    <property type="evidence" value="ECO:0007669"/>
    <property type="project" value="UniProtKB-UniPathway"/>
</dbReference>
<keyword evidence="15" id="KW-1185">Reference proteome</keyword>
<evidence type="ECO:0000256" key="2">
    <source>
        <dbReference type="ARBA" id="ARBA00004173"/>
    </source>
</evidence>
<evidence type="ECO:0000256" key="9">
    <source>
        <dbReference type="ARBA" id="ARBA00023128"/>
    </source>
</evidence>
<dbReference type="SUPFAM" id="SSF52096">
    <property type="entry name" value="ClpP/crotonase"/>
    <property type="match status" value="1"/>
</dbReference>
<comment type="similarity">
    <text evidence="4">Belongs to the enoyl-CoA hydratase/isomerase family.</text>
</comment>
<evidence type="ECO:0000256" key="5">
    <source>
        <dbReference type="ARBA" id="ARBA00011915"/>
    </source>
</evidence>
<comment type="catalytic activity">
    <reaction evidence="1">
        <text>3-hydroxy-2-methylpropanoyl-CoA + H2O = 3-hydroxy-2-methylpropanoate + CoA + H(+)</text>
        <dbReference type="Rhea" id="RHEA:20888"/>
        <dbReference type="ChEBI" id="CHEBI:11805"/>
        <dbReference type="ChEBI" id="CHEBI:15377"/>
        <dbReference type="ChEBI" id="CHEBI:15378"/>
        <dbReference type="ChEBI" id="CHEBI:57287"/>
        <dbReference type="ChEBI" id="CHEBI:57340"/>
        <dbReference type="EC" id="3.1.2.4"/>
    </reaction>
</comment>
<dbReference type="GO" id="GO:0005739">
    <property type="term" value="C:mitochondrion"/>
    <property type="evidence" value="ECO:0007669"/>
    <property type="project" value="UniProtKB-SubCell"/>
</dbReference>
<name>A0A0V0TYY9_9BILA</name>
<dbReference type="CDD" id="cd06558">
    <property type="entry name" value="crotonase-like"/>
    <property type="match status" value="1"/>
</dbReference>
<feature type="transmembrane region" description="Helical" evidence="12">
    <location>
        <begin position="21"/>
        <end position="40"/>
    </location>
</feature>
<comment type="function">
    <text evidence="10">Hydrolyzes 3-hydroxyisobutyryl-CoA (HIBYL-CoA), a saline catabolite. Has high activity toward isobutyryl-CoA. Could be an isobutyryl-CoA dehydrogenase that functions in valine catabolism. Also hydrolyzes 3-hydroxypropanoyl-CoA.</text>
</comment>
<comment type="pathway">
    <text evidence="3">Amino-acid degradation; L-valine degradation.</text>
</comment>
<evidence type="ECO:0000256" key="3">
    <source>
        <dbReference type="ARBA" id="ARBA00005109"/>
    </source>
</evidence>
<dbReference type="NCBIfam" id="NF004127">
    <property type="entry name" value="PRK05617.1"/>
    <property type="match status" value="1"/>
</dbReference>
<keyword evidence="12" id="KW-0472">Membrane</keyword>
<evidence type="ECO:0000259" key="13">
    <source>
        <dbReference type="Pfam" id="PF16113"/>
    </source>
</evidence>
<dbReference type="EMBL" id="JYDJ01000101">
    <property type="protein sequence ID" value="KRX44223.1"/>
    <property type="molecule type" value="Genomic_DNA"/>
</dbReference>
<dbReference type="InterPro" id="IPR029045">
    <property type="entry name" value="ClpP/crotonase-like_dom_sf"/>
</dbReference>
<dbReference type="FunFam" id="3.90.226.10:FF:000026">
    <property type="entry name" value="3-hydroxyisobutyryl-CoA hydrolase, mitochondrial"/>
    <property type="match status" value="1"/>
</dbReference>
<organism evidence="14 15">
    <name type="scientific">Trichinella murrelli</name>
    <dbReference type="NCBI Taxonomy" id="144512"/>
    <lineage>
        <taxon>Eukaryota</taxon>
        <taxon>Metazoa</taxon>
        <taxon>Ecdysozoa</taxon>
        <taxon>Nematoda</taxon>
        <taxon>Enoplea</taxon>
        <taxon>Dorylaimia</taxon>
        <taxon>Trichinellida</taxon>
        <taxon>Trichinellidae</taxon>
        <taxon>Trichinella</taxon>
    </lineage>
</organism>
<evidence type="ECO:0000256" key="12">
    <source>
        <dbReference type="SAM" id="Phobius"/>
    </source>
</evidence>
<dbReference type="UniPathway" id="UPA00362"/>
<keyword evidence="9" id="KW-0496">Mitochondrion</keyword>
<gene>
    <name evidence="14" type="primary">HIBCH</name>
    <name evidence="14" type="ORF">T05_16426</name>
</gene>
<keyword evidence="12" id="KW-0812">Transmembrane</keyword>
<sequence>MLMLYCTTTITKRAVDHFNNLLVVWYLAVSTMAAFLNKHFTCANKLSISWISATRSLCQSASEVLFHESNGKLLVTLNRPTALNALNINMAKMMFEKLKKTNTDNSIKMVILKGAGNKAFCAGGDIRALALSIKNNDGLVEEFFREEYKLNYLIGKFRVPFVSLIDGIVMGGGVGLSVHGTFRVATERTVFAMPETAIGLFPDVGGSFFLPRLKNKLGFYLGLTGARLSGEDVYEAGIATHYVHSKWMPELQSELINAKEINSRSIKTILDSYHRKSITSDREFCLNFCLPKIEKLFSVATVEELFHKLKEDGSQWATECLETMKKMSPTSLKITLRQLKAGMWLEFRECFQMEYRISQRCVKEHDLTEGIRAALLDKDKTPKWIPGTLEEVSEEDIDKYFKVLPAERELYLP</sequence>
<dbReference type="PANTHER" id="PTHR43176:SF3">
    <property type="entry name" value="3-HYDROXYISOBUTYRYL-COA HYDROLASE, MITOCHONDRIAL"/>
    <property type="match status" value="1"/>
</dbReference>
<protein>
    <recommendedName>
        <fullName evidence="6">3-hydroxyisobutyryl-CoA hydrolase, mitochondrial</fullName>
        <ecNumber evidence="5">3.1.2.4</ecNumber>
    </recommendedName>
    <alternativeName>
        <fullName evidence="11">3-hydroxyisobutyryl-coenzyme A hydrolase</fullName>
    </alternativeName>
</protein>